<protein>
    <submittedName>
        <fullName evidence="9">ABC transmembrane type-1 domain-containing protein</fullName>
    </submittedName>
</protein>
<comment type="subcellular location">
    <subcellularLocation>
        <location evidence="1">Membrane</location>
        <topology evidence="1">Multi-pass membrane protein</topology>
    </subcellularLocation>
</comment>
<proteinExistence type="predicted"/>
<dbReference type="SUPFAM" id="SSF90123">
    <property type="entry name" value="ABC transporter transmembrane region"/>
    <property type="match status" value="1"/>
</dbReference>
<evidence type="ECO:0000256" key="6">
    <source>
        <dbReference type="SAM" id="Phobius"/>
    </source>
</evidence>
<evidence type="ECO:0000256" key="5">
    <source>
        <dbReference type="SAM" id="MobiDB-lite"/>
    </source>
</evidence>
<name>A0A1I8ASF9_9BILA</name>
<dbReference type="WBParaSite" id="L893_g8589.t1">
    <property type="protein sequence ID" value="L893_g8589.t1"/>
    <property type="gene ID" value="L893_g8589"/>
</dbReference>
<organism evidence="8 9">
    <name type="scientific">Steinernema glaseri</name>
    <dbReference type="NCBI Taxonomy" id="37863"/>
    <lineage>
        <taxon>Eukaryota</taxon>
        <taxon>Metazoa</taxon>
        <taxon>Ecdysozoa</taxon>
        <taxon>Nematoda</taxon>
        <taxon>Chromadorea</taxon>
        <taxon>Rhabditida</taxon>
        <taxon>Tylenchina</taxon>
        <taxon>Panagrolaimomorpha</taxon>
        <taxon>Strongyloidoidea</taxon>
        <taxon>Steinernematidae</taxon>
        <taxon>Steinernema</taxon>
    </lineage>
</organism>
<evidence type="ECO:0000256" key="1">
    <source>
        <dbReference type="ARBA" id="ARBA00004141"/>
    </source>
</evidence>
<keyword evidence="8" id="KW-1185">Reference proteome</keyword>
<dbReference type="AlphaFoldDB" id="A0A1I8ASF9"/>
<feature type="transmembrane region" description="Helical" evidence="6">
    <location>
        <begin position="204"/>
        <end position="234"/>
    </location>
</feature>
<keyword evidence="2 6" id="KW-0812">Transmembrane</keyword>
<dbReference type="Gene3D" id="1.20.1560.10">
    <property type="entry name" value="ABC transporter type 1, transmembrane domain"/>
    <property type="match status" value="1"/>
</dbReference>
<feature type="region of interest" description="Disordered" evidence="5">
    <location>
        <begin position="1"/>
        <end position="66"/>
    </location>
</feature>
<evidence type="ECO:0000313" key="9">
    <source>
        <dbReference type="WBParaSite" id="L893_g8589.t1"/>
    </source>
</evidence>
<dbReference type="Pfam" id="PF00664">
    <property type="entry name" value="ABC_membrane"/>
    <property type="match status" value="1"/>
</dbReference>
<dbReference type="GO" id="GO:0016020">
    <property type="term" value="C:membrane"/>
    <property type="evidence" value="ECO:0007669"/>
    <property type="project" value="UniProtKB-SubCell"/>
</dbReference>
<dbReference type="GO" id="GO:0005524">
    <property type="term" value="F:ATP binding"/>
    <property type="evidence" value="ECO:0007669"/>
    <property type="project" value="InterPro"/>
</dbReference>
<dbReference type="InterPro" id="IPR039421">
    <property type="entry name" value="Type_1_exporter"/>
</dbReference>
<dbReference type="InterPro" id="IPR011527">
    <property type="entry name" value="ABC1_TM_dom"/>
</dbReference>
<dbReference type="InterPro" id="IPR036640">
    <property type="entry name" value="ABC1_TM_sf"/>
</dbReference>
<feature type="domain" description="ABC transmembrane type-1" evidence="7">
    <location>
        <begin position="160"/>
        <end position="326"/>
    </location>
</feature>
<dbReference type="PANTHER" id="PTHR43394">
    <property type="entry name" value="ATP-DEPENDENT PERMEASE MDL1, MITOCHONDRIAL"/>
    <property type="match status" value="1"/>
</dbReference>
<keyword evidence="4 6" id="KW-0472">Membrane</keyword>
<dbReference type="Proteomes" id="UP000095287">
    <property type="component" value="Unplaced"/>
</dbReference>
<accession>A0A1I8ASF9</accession>
<dbReference type="PROSITE" id="PS50929">
    <property type="entry name" value="ABC_TM1F"/>
    <property type="match status" value="1"/>
</dbReference>
<evidence type="ECO:0000256" key="2">
    <source>
        <dbReference type="ARBA" id="ARBA00022692"/>
    </source>
</evidence>
<evidence type="ECO:0000256" key="3">
    <source>
        <dbReference type="ARBA" id="ARBA00022989"/>
    </source>
</evidence>
<keyword evidence="3 6" id="KW-1133">Transmembrane helix</keyword>
<dbReference type="GO" id="GO:0140359">
    <property type="term" value="F:ABC-type transporter activity"/>
    <property type="evidence" value="ECO:0007669"/>
    <property type="project" value="InterPro"/>
</dbReference>
<sequence>MSETKKTSDVGIPNESTIHEQLGEQSKPTNPFDENYEERGIDVDSPTVEHANDGFSSRQPSGKKSHVENVEVTVNPTIKPSVTTHVVLFLLCTKNLQFQESTPTKSVDDEQTSFEKGPVEKFINYIFCRGDLSKAKLKTKPTTVKDLFKYGNKLDKLFTILGIIVSMLCGICQPLFAIVTGRIANVLLIIPPESEEFIQQGTNAVIFYMCVGLFLIVVAFLQFFFFNVACVRIIRNIRVEYLRSILRQDASWLEKNHSGSINTHLNDNIDRICEGIGDKFGLLIRNGTQYCTGLAVAFYTSWQMAAPLCILSPIIAAIMGFSSRVSLSLPTAMPK</sequence>
<dbReference type="PANTHER" id="PTHR43394:SF22">
    <property type="entry name" value="ABC TRANSMEMBRANE TYPE-1 DOMAIN-CONTAINING PROTEIN"/>
    <property type="match status" value="1"/>
</dbReference>
<evidence type="ECO:0000259" key="7">
    <source>
        <dbReference type="PROSITE" id="PS50929"/>
    </source>
</evidence>
<evidence type="ECO:0000313" key="8">
    <source>
        <dbReference type="Proteomes" id="UP000095287"/>
    </source>
</evidence>
<feature type="transmembrane region" description="Helical" evidence="6">
    <location>
        <begin position="157"/>
        <end position="184"/>
    </location>
</feature>
<evidence type="ECO:0000256" key="4">
    <source>
        <dbReference type="ARBA" id="ARBA00023136"/>
    </source>
</evidence>
<reference evidence="9" key="1">
    <citation type="submission" date="2016-11" db="UniProtKB">
        <authorList>
            <consortium name="WormBaseParasite"/>
        </authorList>
    </citation>
    <scope>IDENTIFICATION</scope>
</reference>